<dbReference type="Pfam" id="PF13807">
    <property type="entry name" value="GNVR"/>
    <property type="match status" value="1"/>
</dbReference>
<keyword evidence="6" id="KW-0997">Cell inner membrane</keyword>
<evidence type="ECO:0000256" key="11">
    <source>
        <dbReference type="ARBA" id="ARBA00022840"/>
    </source>
</evidence>
<keyword evidence="13 17" id="KW-0472">Membrane</keyword>
<evidence type="ECO:0000256" key="12">
    <source>
        <dbReference type="ARBA" id="ARBA00022989"/>
    </source>
</evidence>
<sequence>MNQNTASQVNGTNYVPAYAKAQDTLDLREFWKTLVRRKKLVLGITGATILLALLLTLLSSPVYRATATLQIERESTKVIDVNFLNPGDIRDTRDFYETQFQLIRQYSLIESVIDKLKLTEDVIRQSLLGKIKGLFSPVDDANSKTALANAIIENLTIEPIKNSRLVAIHFDASSPEKAAEVANAIVEEFVETSRVRRLELTGDAQTFLQQRIQDAKLKLQESEKALNVYAKENTIINLDDKESNTSSHKIMRLSEELVKAESEAIIIETDPARQGELAAARKRAELLRDALSEEEKKALIYQDSRVAYNTLEREVETNQALYQGLLQRLKEINVVGEAGSNNLSIIDRALPPLQKFKPKLSTNLVFAGLLGLFLGIASAFLREFMDDSVKDINELERQTRLPVLGLVPAVNEHDPKKIAQLVLNSPKSALAESFRSLRTTIRFKLREQDDEAILFVTSARANEGKTTVAMNLASAFAHTGNRVLLVDADLRNPSLHKLIGTRNQQNLVGYLSGEYPLAQLAQASNLPNLDIVVAGTPPNDPSELLANTKMEAMLKAASQHYDLVIIDGPPILGLADAMILSSLAKITLLTVHATDTSTSTINNALKRLQETGASITGIILNQVKDAERLGYGDDYYHYPNKA</sequence>
<feature type="domain" description="AAA" evidence="19">
    <location>
        <begin position="464"/>
        <end position="609"/>
    </location>
</feature>
<dbReference type="EC" id="2.7.10.2" evidence="4"/>
<evidence type="ECO:0000256" key="6">
    <source>
        <dbReference type="ARBA" id="ARBA00022519"/>
    </source>
</evidence>
<keyword evidence="22" id="KW-1185">Reference proteome</keyword>
<evidence type="ECO:0000256" key="7">
    <source>
        <dbReference type="ARBA" id="ARBA00022679"/>
    </source>
</evidence>
<comment type="similarity">
    <text evidence="3">Belongs to the etk/wzc family.</text>
</comment>
<evidence type="ECO:0000256" key="15">
    <source>
        <dbReference type="ARBA" id="ARBA00051245"/>
    </source>
</evidence>
<feature type="transmembrane region" description="Helical" evidence="17">
    <location>
        <begin position="40"/>
        <end position="63"/>
    </location>
</feature>
<keyword evidence="8 17" id="KW-0812">Transmembrane</keyword>
<proteinExistence type="inferred from homology"/>
<feature type="domain" description="Polysaccharide chain length determinant N-terminal" evidence="18">
    <location>
        <begin position="23"/>
        <end position="116"/>
    </location>
</feature>
<dbReference type="InterPro" id="IPR027417">
    <property type="entry name" value="P-loop_NTPase"/>
</dbReference>
<dbReference type="CDD" id="cd05387">
    <property type="entry name" value="BY-kinase"/>
    <property type="match status" value="1"/>
</dbReference>
<dbReference type="Proteomes" id="UP000190460">
    <property type="component" value="Unassembled WGS sequence"/>
</dbReference>
<evidence type="ECO:0000259" key="18">
    <source>
        <dbReference type="Pfam" id="PF02706"/>
    </source>
</evidence>
<dbReference type="GO" id="GO:0042802">
    <property type="term" value="F:identical protein binding"/>
    <property type="evidence" value="ECO:0007669"/>
    <property type="project" value="UniProtKB-ARBA"/>
</dbReference>
<accession>A0A1T4XU59</accession>
<keyword evidence="10" id="KW-0418">Kinase</keyword>
<dbReference type="Pfam" id="PF13614">
    <property type="entry name" value="AAA_31"/>
    <property type="match status" value="1"/>
</dbReference>
<evidence type="ECO:0000256" key="14">
    <source>
        <dbReference type="ARBA" id="ARBA00023137"/>
    </source>
</evidence>
<evidence type="ECO:0000256" key="5">
    <source>
        <dbReference type="ARBA" id="ARBA00022475"/>
    </source>
</evidence>
<dbReference type="PANTHER" id="PTHR32309">
    <property type="entry name" value="TYROSINE-PROTEIN KINASE"/>
    <property type="match status" value="1"/>
</dbReference>
<evidence type="ECO:0000313" key="21">
    <source>
        <dbReference type="EMBL" id="SKA92591.1"/>
    </source>
</evidence>
<reference evidence="21 22" key="1">
    <citation type="submission" date="2017-02" db="EMBL/GenBank/DDBJ databases">
        <authorList>
            <person name="Peterson S.W."/>
        </authorList>
    </citation>
    <scope>NUCLEOTIDE SEQUENCE [LARGE SCALE GENOMIC DNA]</scope>
    <source>
        <strain evidence="21 22">ATCC 49788</strain>
    </source>
</reference>
<dbReference type="SUPFAM" id="SSF52540">
    <property type="entry name" value="P-loop containing nucleoside triphosphate hydrolases"/>
    <property type="match status" value="1"/>
</dbReference>
<evidence type="ECO:0000256" key="2">
    <source>
        <dbReference type="ARBA" id="ARBA00007316"/>
    </source>
</evidence>
<dbReference type="InterPro" id="IPR025669">
    <property type="entry name" value="AAA_dom"/>
</dbReference>
<evidence type="ECO:0000256" key="3">
    <source>
        <dbReference type="ARBA" id="ARBA00008883"/>
    </source>
</evidence>
<evidence type="ECO:0000256" key="10">
    <source>
        <dbReference type="ARBA" id="ARBA00022777"/>
    </source>
</evidence>
<dbReference type="NCBIfam" id="TIGR01007">
    <property type="entry name" value="eps_fam"/>
    <property type="match status" value="1"/>
</dbReference>
<keyword evidence="16" id="KW-0175">Coiled coil</keyword>
<dbReference type="FunFam" id="3.40.50.300:FF:000527">
    <property type="entry name" value="Tyrosine-protein kinase etk"/>
    <property type="match status" value="1"/>
</dbReference>
<dbReference type="AlphaFoldDB" id="A0A1T4XU59"/>
<dbReference type="GO" id="GO:0005886">
    <property type="term" value="C:plasma membrane"/>
    <property type="evidence" value="ECO:0007669"/>
    <property type="project" value="UniProtKB-SubCell"/>
</dbReference>
<dbReference type="RefSeq" id="WP_078923839.1">
    <property type="nucleotide sequence ID" value="NZ_FUYB01000022.1"/>
</dbReference>
<comment type="similarity">
    <text evidence="2">Belongs to the CpsD/CapB family.</text>
</comment>
<keyword evidence="12 17" id="KW-1133">Transmembrane helix</keyword>
<dbReference type="EMBL" id="FUYB01000022">
    <property type="protein sequence ID" value="SKA92591.1"/>
    <property type="molecule type" value="Genomic_DNA"/>
</dbReference>
<dbReference type="GO" id="GO:0005524">
    <property type="term" value="F:ATP binding"/>
    <property type="evidence" value="ECO:0007669"/>
    <property type="project" value="UniProtKB-KW"/>
</dbReference>
<feature type="coiled-coil region" evidence="16">
    <location>
        <begin position="205"/>
        <end position="297"/>
    </location>
</feature>
<keyword evidence="5" id="KW-1003">Cell membrane</keyword>
<evidence type="ECO:0000259" key="19">
    <source>
        <dbReference type="Pfam" id="PF13614"/>
    </source>
</evidence>
<dbReference type="InterPro" id="IPR003856">
    <property type="entry name" value="LPS_length_determ_N"/>
</dbReference>
<evidence type="ECO:0000259" key="20">
    <source>
        <dbReference type="Pfam" id="PF13807"/>
    </source>
</evidence>
<dbReference type="Pfam" id="PF02706">
    <property type="entry name" value="Wzz"/>
    <property type="match status" value="1"/>
</dbReference>
<evidence type="ECO:0000313" key="22">
    <source>
        <dbReference type="Proteomes" id="UP000190460"/>
    </source>
</evidence>
<dbReference type="PANTHER" id="PTHR32309:SF13">
    <property type="entry name" value="FERRIC ENTEROBACTIN TRANSPORT PROTEIN FEPE"/>
    <property type="match status" value="1"/>
</dbReference>
<comment type="catalytic activity">
    <reaction evidence="15">
        <text>L-tyrosyl-[protein] + ATP = O-phospho-L-tyrosyl-[protein] + ADP + H(+)</text>
        <dbReference type="Rhea" id="RHEA:10596"/>
        <dbReference type="Rhea" id="RHEA-COMP:10136"/>
        <dbReference type="Rhea" id="RHEA-COMP:20101"/>
        <dbReference type="ChEBI" id="CHEBI:15378"/>
        <dbReference type="ChEBI" id="CHEBI:30616"/>
        <dbReference type="ChEBI" id="CHEBI:46858"/>
        <dbReference type="ChEBI" id="CHEBI:61978"/>
        <dbReference type="ChEBI" id="CHEBI:456216"/>
        <dbReference type="EC" id="2.7.10.2"/>
    </reaction>
</comment>
<dbReference type="GO" id="GO:0004715">
    <property type="term" value="F:non-membrane spanning protein tyrosine kinase activity"/>
    <property type="evidence" value="ECO:0007669"/>
    <property type="project" value="UniProtKB-EC"/>
</dbReference>
<name>A0A1T4XU59_9GAMM</name>
<evidence type="ECO:0000256" key="9">
    <source>
        <dbReference type="ARBA" id="ARBA00022741"/>
    </source>
</evidence>
<dbReference type="InterPro" id="IPR050445">
    <property type="entry name" value="Bact_polysacc_biosynth/exp"/>
</dbReference>
<dbReference type="Gene3D" id="3.40.50.300">
    <property type="entry name" value="P-loop containing nucleotide triphosphate hydrolases"/>
    <property type="match status" value="1"/>
</dbReference>
<dbReference type="STRING" id="92487.SAMN02745130_03400"/>
<gene>
    <name evidence="21" type="ORF">SAMN02745130_03400</name>
</gene>
<evidence type="ECO:0000256" key="16">
    <source>
        <dbReference type="SAM" id="Coils"/>
    </source>
</evidence>
<evidence type="ECO:0000256" key="8">
    <source>
        <dbReference type="ARBA" id="ARBA00022692"/>
    </source>
</evidence>
<feature type="domain" description="Tyrosine-protein kinase G-rich" evidence="20">
    <location>
        <begin position="310"/>
        <end position="383"/>
    </location>
</feature>
<evidence type="ECO:0000256" key="4">
    <source>
        <dbReference type="ARBA" id="ARBA00011903"/>
    </source>
</evidence>
<keyword evidence="11" id="KW-0067">ATP-binding</keyword>
<organism evidence="21 22">
    <name type="scientific">Thiothrix eikelboomii</name>
    <dbReference type="NCBI Taxonomy" id="92487"/>
    <lineage>
        <taxon>Bacteria</taxon>
        <taxon>Pseudomonadati</taxon>
        <taxon>Pseudomonadota</taxon>
        <taxon>Gammaproteobacteria</taxon>
        <taxon>Thiotrichales</taxon>
        <taxon>Thiotrichaceae</taxon>
        <taxon>Thiothrix</taxon>
    </lineage>
</organism>
<evidence type="ECO:0000256" key="13">
    <source>
        <dbReference type="ARBA" id="ARBA00023136"/>
    </source>
</evidence>
<protein>
    <recommendedName>
        <fullName evidence="4">non-specific protein-tyrosine kinase</fullName>
        <ecNumber evidence="4">2.7.10.2</ecNumber>
    </recommendedName>
</protein>
<keyword evidence="14" id="KW-0829">Tyrosine-protein kinase</keyword>
<evidence type="ECO:0000256" key="17">
    <source>
        <dbReference type="SAM" id="Phobius"/>
    </source>
</evidence>
<keyword evidence="9" id="KW-0547">Nucleotide-binding</keyword>
<dbReference type="InterPro" id="IPR005702">
    <property type="entry name" value="Wzc-like_C"/>
</dbReference>
<dbReference type="OrthoDB" id="9775724at2"/>
<comment type="subcellular location">
    <subcellularLocation>
        <location evidence="1">Cell inner membrane</location>
        <topology evidence="1">Multi-pass membrane protein</topology>
    </subcellularLocation>
</comment>
<keyword evidence="7" id="KW-0808">Transferase</keyword>
<evidence type="ECO:0000256" key="1">
    <source>
        <dbReference type="ARBA" id="ARBA00004429"/>
    </source>
</evidence>
<dbReference type="InterPro" id="IPR032807">
    <property type="entry name" value="GNVR"/>
</dbReference>